<evidence type="ECO:0000313" key="8">
    <source>
        <dbReference type="Proteomes" id="UP000236454"/>
    </source>
</evidence>
<evidence type="ECO:0000256" key="2">
    <source>
        <dbReference type="ARBA" id="ARBA00022723"/>
    </source>
</evidence>
<dbReference type="InterPro" id="IPR009056">
    <property type="entry name" value="Cyt_c-like_dom"/>
</dbReference>
<organism evidence="7 8">
    <name type="scientific">Lishizhenia tianjinensis</name>
    <dbReference type="NCBI Taxonomy" id="477690"/>
    <lineage>
        <taxon>Bacteria</taxon>
        <taxon>Pseudomonadati</taxon>
        <taxon>Bacteroidota</taxon>
        <taxon>Flavobacteriia</taxon>
        <taxon>Flavobacteriales</taxon>
        <taxon>Crocinitomicaceae</taxon>
        <taxon>Lishizhenia</taxon>
    </lineage>
</organism>
<dbReference type="InterPro" id="IPR032858">
    <property type="entry name" value="CcoP_N"/>
</dbReference>
<evidence type="ECO:0000256" key="5">
    <source>
        <dbReference type="SAM" id="Phobius"/>
    </source>
</evidence>
<feature type="transmembrane region" description="Helical" evidence="5">
    <location>
        <begin position="53"/>
        <end position="72"/>
    </location>
</feature>
<feature type="transmembrane region" description="Helical" evidence="5">
    <location>
        <begin position="6"/>
        <end position="32"/>
    </location>
</feature>
<keyword evidence="5" id="KW-1133">Transmembrane helix</keyword>
<name>A0A1I7B986_9FLAO</name>
<evidence type="ECO:0000313" key="7">
    <source>
        <dbReference type="EMBL" id="SFT83681.1"/>
    </source>
</evidence>
<dbReference type="GO" id="GO:0020037">
    <property type="term" value="F:heme binding"/>
    <property type="evidence" value="ECO:0007669"/>
    <property type="project" value="InterPro"/>
</dbReference>
<dbReference type="InterPro" id="IPR050597">
    <property type="entry name" value="Cytochrome_c_Oxidase_Subunit"/>
</dbReference>
<keyword evidence="8" id="KW-1185">Reference proteome</keyword>
<evidence type="ECO:0000256" key="3">
    <source>
        <dbReference type="ARBA" id="ARBA00023004"/>
    </source>
</evidence>
<evidence type="ECO:0000259" key="6">
    <source>
        <dbReference type="PROSITE" id="PS51007"/>
    </source>
</evidence>
<dbReference type="InterPro" id="IPR036909">
    <property type="entry name" value="Cyt_c-like_dom_sf"/>
</dbReference>
<dbReference type="STRING" id="477690.SAMN05216474_2585"/>
<keyword evidence="5" id="KW-0812">Transmembrane</keyword>
<dbReference type="PANTHER" id="PTHR33751:SF1">
    <property type="entry name" value="CBB3-TYPE CYTOCHROME C OXIDASE SUBUNIT FIXP"/>
    <property type="match status" value="1"/>
</dbReference>
<keyword evidence="3 4" id="KW-0408">Iron</keyword>
<sequence>MEKSVIFWALVVTAFVLLLSIFSLGNAMKVYIKSDTFKQKVNKIKENNTLKTLLLLLAFVATSTGTFAQDAAPAVEEASFYTSTKIYILLAIDLALVAFLVYYRTFFNKLIHIDKKEEDEAPVQEFVKERASKLTQILTDTVPVEEEESILMDHEYDGIQELDNNLPPWWIYGFYLSIIAGVLYLLNYHVFKISPLQEEAYQTEVKEAKIAVDLYLKEQALNVDENSVTVLTDDVDISKGRMLFNQYCIACHKEGGGGDVGPNLTDDYWIHGGTINDVFKTIKYGAQNGMKSWKDELNPVQMQQVASYIKSLRGTNPPNAKEPQGDLYVEEGTAEAETTEEAAVEVADTLNVE</sequence>
<feature type="domain" description="Cytochrome c" evidence="6">
    <location>
        <begin position="235"/>
        <end position="313"/>
    </location>
</feature>
<keyword evidence="1 4" id="KW-0349">Heme</keyword>
<feature type="transmembrane region" description="Helical" evidence="5">
    <location>
        <begin position="169"/>
        <end position="186"/>
    </location>
</feature>
<dbReference type="Gene3D" id="6.10.280.130">
    <property type="match status" value="1"/>
</dbReference>
<dbReference type="OrthoDB" id="9811281at2"/>
<dbReference type="PROSITE" id="PS51007">
    <property type="entry name" value="CYTC"/>
    <property type="match status" value="1"/>
</dbReference>
<keyword evidence="2 4" id="KW-0479">Metal-binding</keyword>
<dbReference type="Pfam" id="PF14715">
    <property type="entry name" value="FixP_N"/>
    <property type="match status" value="1"/>
</dbReference>
<proteinExistence type="predicted"/>
<evidence type="ECO:0000256" key="4">
    <source>
        <dbReference type="PROSITE-ProRule" id="PRU00433"/>
    </source>
</evidence>
<dbReference type="InterPro" id="IPR038414">
    <property type="entry name" value="CcoP_N_sf"/>
</dbReference>
<evidence type="ECO:0000256" key="1">
    <source>
        <dbReference type="ARBA" id="ARBA00022617"/>
    </source>
</evidence>
<gene>
    <name evidence="7" type="ORF">SAMN05216474_2585</name>
</gene>
<feature type="transmembrane region" description="Helical" evidence="5">
    <location>
        <begin position="84"/>
        <end position="103"/>
    </location>
</feature>
<accession>A0A1I7B986</accession>
<dbReference type="GO" id="GO:0046872">
    <property type="term" value="F:metal ion binding"/>
    <property type="evidence" value="ECO:0007669"/>
    <property type="project" value="UniProtKB-KW"/>
</dbReference>
<dbReference type="PANTHER" id="PTHR33751">
    <property type="entry name" value="CBB3-TYPE CYTOCHROME C OXIDASE SUBUNIT FIXP"/>
    <property type="match status" value="1"/>
</dbReference>
<protein>
    <submittedName>
        <fullName evidence="7">Cytochrome c oxidase cbb3-type subunit 3</fullName>
    </submittedName>
</protein>
<dbReference type="Pfam" id="PF13442">
    <property type="entry name" value="Cytochrome_CBB3"/>
    <property type="match status" value="1"/>
</dbReference>
<dbReference type="RefSeq" id="WP_090251057.1">
    <property type="nucleotide sequence ID" value="NZ_FPAS01000005.1"/>
</dbReference>
<dbReference type="AlphaFoldDB" id="A0A1I7B986"/>
<reference evidence="7 8" key="1">
    <citation type="submission" date="2016-10" db="EMBL/GenBank/DDBJ databases">
        <authorList>
            <person name="de Groot N.N."/>
        </authorList>
    </citation>
    <scope>NUCLEOTIDE SEQUENCE [LARGE SCALE GENOMIC DNA]</scope>
    <source>
        <strain evidence="7 8">CGMCC 1.7005</strain>
    </source>
</reference>
<dbReference type="Proteomes" id="UP000236454">
    <property type="component" value="Unassembled WGS sequence"/>
</dbReference>
<dbReference type="SUPFAM" id="SSF46626">
    <property type="entry name" value="Cytochrome c"/>
    <property type="match status" value="1"/>
</dbReference>
<keyword evidence="5" id="KW-0472">Membrane</keyword>
<dbReference type="Gene3D" id="1.10.760.10">
    <property type="entry name" value="Cytochrome c-like domain"/>
    <property type="match status" value="1"/>
</dbReference>
<dbReference type="EMBL" id="FPAS01000005">
    <property type="protein sequence ID" value="SFT83681.1"/>
    <property type="molecule type" value="Genomic_DNA"/>
</dbReference>
<dbReference type="GO" id="GO:0009055">
    <property type="term" value="F:electron transfer activity"/>
    <property type="evidence" value="ECO:0007669"/>
    <property type="project" value="InterPro"/>
</dbReference>